<dbReference type="InterPro" id="IPR001969">
    <property type="entry name" value="Aspartic_peptidase_AS"/>
</dbReference>
<dbReference type="Gene3D" id="1.25.40.10">
    <property type="entry name" value="Tetratricopeptide repeat domain"/>
    <property type="match status" value="2"/>
</dbReference>
<dbReference type="CDD" id="cd05483">
    <property type="entry name" value="retropepsin_like_bacteria"/>
    <property type="match status" value="1"/>
</dbReference>
<name>A0ABY4XCU7_9SPHN</name>
<organism evidence="3 4">
    <name type="scientific">Sphingomonas morindae</name>
    <dbReference type="NCBI Taxonomy" id="1541170"/>
    <lineage>
        <taxon>Bacteria</taxon>
        <taxon>Pseudomonadati</taxon>
        <taxon>Pseudomonadota</taxon>
        <taxon>Alphaproteobacteria</taxon>
        <taxon>Sphingomonadales</taxon>
        <taxon>Sphingomonadaceae</taxon>
        <taxon>Sphingomonas</taxon>
    </lineage>
</organism>
<gene>
    <name evidence="3" type="ORF">LHA26_18480</name>
</gene>
<evidence type="ECO:0000256" key="2">
    <source>
        <dbReference type="ARBA" id="ARBA00022803"/>
    </source>
</evidence>
<reference evidence="3" key="1">
    <citation type="journal article" date="2022" name="Toxins">
        <title>Genomic Analysis of Sphingopyxis sp. USTB-05 for Biodegrading Cyanobacterial Hepatotoxins.</title>
        <authorList>
            <person name="Liu C."/>
            <person name="Xu Q."/>
            <person name="Zhao Z."/>
            <person name="Zhang H."/>
            <person name="Liu X."/>
            <person name="Yin C."/>
            <person name="Liu Y."/>
            <person name="Yan H."/>
        </authorList>
    </citation>
    <scope>NUCLEOTIDE SEQUENCE</scope>
    <source>
        <strain evidence="3">NBD5</strain>
    </source>
</reference>
<dbReference type="PROSITE" id="PS00141">
    <property type="entry name" value="ASP_PROTEASE"/>
    <property type="match status" value="1"/>
</dbReference>
<dbReference type="Proteomes" id="UP001056937">
    <property type="component" value="Chromosome 2"/>
</dbReference>
<dbReference type="InterPro" id="IPR034122">
    <property type="entry name" value="Retropepsin-like_bacterial"/>
</dbReference>
<dbReference type="InterPro" id="IPR011990">
    <property type="entry name" value="TPR-like_helical_dom_sf"/>
</dbReference>
<dbReference type="EMBL" id="CP084931">
    <property type="protein sequence ID" value="USI74737.1"/>
    <property type="molecule type" value="Genomic_DNA"/>
</dbReference>
<dbReference type="GO" id="GO:0008233">
    <property type="term" value="F:peptidase activity"/>
    <property type="evidence" value="ECO:0007669"/>
    <property type="project" value="UniProtKB-KW"/>
</dbReference>
<dbReference type="SUPFAM" id="SSF48452">
    <property type="entry name" value="TPR-like"/>
    <property type="match status" value="1"/>
</dbReference>
<dbReference type="SMART" id="SM00028">
    <property type="entry name" value="TPR"/>
    <property type="match status" value="5"/>
</dbReference>
<evidence type="ECO:0000313" key="4">
    <source>
        <dbReference type="Proteomes" id="UP001056937"/>
    </source>
</evidence>
<protein>
    <submittedName>
        <fullName evidence="3">Aspartyl protease family protein</fullName>
    </submittedName>
</protein>
<keyword evidence="4" id="KW-1185">Reference proteome</keyword>
<evidence type="ECO:0000256" key="1">
    <source>
        <dbReference type="ARBA" id="ARBA00022737"/>
    </source>
</evidence>
<dbReference type="InterPro" id="IPR050498">
    <property type="entry name" value="Ycf3"/>
</dbReference>
<accession>A0ABY4XCU7</accession>
<keyword evidence="3" id="KW-0645">Protease</keyword>
<dbReference type="SUPFAM" id="SSF50630">
    <property type="entry name" value="Acid proteases"/>
    <property type="match status" value="2"/>
</dbReference>
<proteinExistence type="predicted"/>
<keyword evidence="3" id="KW-0378">Hydrolase</keyword>
<dbReference type="InterPro" id="IPR021109">
    <property type="entry name" value="Peptidase_aspartic_dom_sf"/>
</dbReference>
<dbReference type="PANTHER" id="PTHR44858">
    <property type="entry name" value="TETRATRICOPEPTIDE REPEAT PROTEIN 6"/>
    <property type="match status" value="1"/>
</dbReference>
<dbReference type="InterPro" id="IPR019734">
    <property type="entry name" value="TPR_rpt"/>
</dbReference>
<dbReference type="GO" id="GO:0006508">
    <property type="term" value="P:proteolysis"/>
    <property type="evidence" value="ECO:0007669"/>
    <property type="project" value="UniProtKB-KW"/>
</dbReference>
<evidence type="ECO:0000313" key="3">
    <source>
        <dbReference type="EMBL" id="USI74737.1"/>
    </source>
</evidence>
<sequence>MGMVTCSGAVRSLIGRVAMVFLALIGGPAWAKCEIKQMVELPVTISGNRAIVTASINDTEARFILDSGAFFSTIAPAAAARYGMVVRDLGTEMRMTGIGGSSRLRSAVAKRFVFAGIPLRNIEFAVGGSDFGTAGLLGQNILGIADIEYDLPHGVVRLMKTQGCGTGNLAYWAGQRPVTMLKLEPADKTEHSPTGTVRLNDVPIRAIFDSGAESSLLTRAAARRAGVVPGGQGVTEVGESTGIGQGSARTWRAQFERLDLNGEIIPRPVIDFADAPGLDVDMLIGFDFFLTHRIFVDNDVGRLWFTYEGGPLFGLHPKGAVDAKGGTLALPGAGSGDEPKDAAGYARRGAVRVAADRKDGLADLDKAIALAPDIAHYRVLRADALRALNRDAEAARDLDEAIRLAPHDGEVRLSRARLRLKDDKEAEARADLEAADADLPATADQRLLLGSLLTGAGDYPRAIVNFTRWLDSHKEDSGRVLALNGRCWARALANSGLAEAESDCAAALRRRPNDAAILDSRALLRFRLGRFAEARADYDRLLPATPDNALGFYVRGLAEQRLGDAAAAEADRKHALALSAKITTRVASLGLAPATSGAAAAAPASVR</sequence>
<keyword evidence="1" id="KW-0677">Repeat</keyword>
<dbReference type="Gene3D" id="2.40.70.10">
    <property type="entry name" value="Acid Proteases"/>
    <property type="match status" value="2"/>
</dbReference>
<dbReference type="PANTHER" id="PTHR44858:SF1">
    <property type="entry name" value="UDP-N-ACETYLGLUCOSAMINE--PEPTIDE N-ACETYLGLUCOSAMINYLTRANSFERASE SPINDLY-RELATED"/>
    <property type="match status" value="1"/>
</dbReference>
<keyword evidence="2" id="KW-0802">TPR repeat</keyword>
<dbReference type="Pfam" id="PF13650">
    <property type="entry name" value="Asp_protease_2"/>
    <property type="match status" value="2"/>
</dbReference>
<dbReference type="RefSeq" id="WP_252168551.1">
    <property type="nucleotide sequence ID" value="NZ_CP084931.1"/>
</dbReference>